<keyword evidence="1" id="KW-0378">Hydrolase</keyword>
<sequence length="387" mass="43597">MQRRSVFTLVTILLSLTILEGVFCGIALLIPVEWYAKPPTRAAFHDYFQSAIDWEVGWRPEPDELAAAGYRLAPAGTQFATPCVSLYGDSFTFGSEVGTAEAWGNVLTELLGCRVDNYGVSGYGTDQAYLYFRRQHQQGIDTAPVVIFSYLSENIVRNITQNFGFIYYAPALALKPRFVYEADEQIRLVPMPRLQPADYDAYVRDPGAFLQAEYLLPGSSRLAKRHLGFPYLWSVPTLLTYQRIAAALQSYLFDVPPWFAALYDLAHPSQALQVTHGLLQQFTHTAQRYEKHALIFVLPTARDMLYFHQQQRWSYAPLLSLLHAHGIQALNLGPLLLARAPHDALCAYFCTNATTRSGHFTVLGNRILAEVARDILQQKGLVLMPRD</sequence>
<evidence type="ECO:0000313" key="2">
    <source>
        <dbReference type="Proteomes" id="UP000712673"/>
    </source>
</evidence>
<dbReference type="Gene3D" id="3.40.50.1110">
    <property type="entry name" value="SGNH hydrolase"/>
    <property type="match status" value="1"/>
</dbReference>
<comment type="caution">
    <text evidence="1">The sequence shown here is derived from an EMBL/GenBank/DDBJ whole genome shotgun (WGS) entry which is preliminary data.</text>
</comment>
<dbReference type="AlphaFoldDB" id="A0A937W2P6"/>
<organism evidence="1 2">
    <name type="scientific">Tectimicrobiota bacterium</name>
    <dbReference type="NCBI Taxonomy" id="2528274"/>
    <lineage>
        <taxon>Bacteria</taxon>
        <taxon>Pseudomonadati</taxon>
        <taxon>Nitrospinota/Tectimicrobiota group</taxon>
        <taxon>Candidatus Tectimicrobiota</taxon>
    </lineage>
</organism>
<gene>
    <name evidence="1" type="ORF">FJZ47_17400</name>
</gene>
<protein>
    <submittedName>
        <fullName evidence="1">SGNH/GDSL hydrolase family protein</fullName>
    </submittedName>
</protein>
<dbReference type="InterPro" id="IPR036514">
    <property type="entry name" value="SGNH_hydro_sf"/>
</dbReference>
<dbReference type="SUPFAM" id="SSF52266">
    <property type="entry name" value="SGNH hydrolase"/>
    <property type="match status" value="1"/>
</dbReference>
<dbReference type="Proteomes" id="UP000712673">
    <property type="component" value="Unassembled WGS sequence"/>
</dbReference>
<dbReference type="GO" id="GO:0016788">
    <property type="term" value="F:hydrolase activity, acting on ester bonds"/>
    <property type="evidence" value="ECO:0007669"/>
    <property type="project" value="UniProtKB-ARBA"/>
</dbReference>
<proteinExistence type="predicted"/>
<evidence type="ECO:0000313" key="1">
    <source>
        <dbReference type="EMBL" id="MBM3225557.1"/>
    </source>
</evidence>
<dbReference type="EMBL" id="VGLS01000612">
    <property type="protein sequence ID" value="MBM3225557.1"/>
    <property type="molecule type" value="Genomic_DNA"/>
</dbReference>
<reference evidence="1" key="1">
    <citation type="submission" date="2019-03" db="EMBL/GenBank/DDBJ databases">
        <title>Lake Tanganyika Metagenome-Assembled Genomes (MAGs).</title>
        <authorList>
            <person name="Tran P."/>
        </authorList>
    </citation>
    <scope>NUCLEOTIDE SEQUENCE</scope>
    <source>
        <strain evidence="1">K_DeepCast_65m_m2_066</strain>
    </source>
</reference>
<accession>A0A937W2P6</accession>
<name>A0A937W2P6_UNCTE</name>